<name>A0A0S4JIB8_BODSA</name>
<dbReference type="SUPFAM" id="SSF55724">
    <property type="entry name" value="Mog1p/PsbP-like"/>
    <property type="match status" value="1"/>
</dbReference>
<sequence length="197" mass="21121">MPLRELYGGAMACQVAERFEDVSQFRQVPDNQEVFTDVATGTCIIVELMARQASVPNEGCGEFFFHDLAQSNGSSSNAITIAQRPLTQSEVPLMAARAATGVPCEYACMIAGSQSISKFTNEGGRENTVFVAMIILRLPSPVSTDILISASAPQQIAEGSSEARVAVRIASHDEVVAELMSAVSTMTVRDWGLFVPE</sequence>
<dbReference type="GO" id="GO:0005634">
    <property type="term" value="C:nucleus"/>
    <property type="evidence" value="ECO:0007669"/>
    <property type="project" value="TreeGrafter"/>
</dbReference>
<protein>
    <submittedName>
        <fullName evidence="4">Ran-binding protein, putative</fullName>
    </submittedName>
</protein>
<keyword evidence="5" id="KW-1185">Reference proteome</keyword>
<dbReference type="OMA" id="ECSSAWM"/>
<dbReference type="VEuPathDB" id="TriTrypDB:BSAL_13930"/>
<dbReference type="InterPro" id="IPR007681">
    <property type="entry name" value="Mog1"/>
</dbReference>
<dbReference type="GO" id="GO:0005085">
    <property type="term" value="F:guanyl-nucleotide exchange factor activity"/>
    <property type="evidence" value="ECO:0007669"/>
    <property type="project" value="TreeGrafter"/>
</dbReference>
<reference evidence="5" key="1">
    <citation type="submission" date="2015-09" db="EMBL/GenBank/DDBJ databases">
        <authorList>
            <consortium name="Pathogen Informatics"/>
        </authorList>
    </citation>
    <scope>NUCLEOTIDE SEQUENCE [LARGE SCALE GENOMIC DNA]</scope>
    <source>
        <strain evidence="5">Lake Konstanz</strain>
    </source>
</reference>
<evidence type="ECO:0000256" key="1">
    <source>
        <dbReference type="ARBA" id="ARBA00010307"/>
    </source>
</evidence>
<dbReference type="EMBL" id="CYKH01001618">
    <property type="protein sequence ID" value="CUG88147.1"/>
    <property type="molecule type" value="Genomic_DNA"/>
</dbReference>
<dbReference type="Gene3D" id="3.40.1000.10">
    <property type="entry name" value="Mog1/PsbP, alpha/beta/alpha sandwich"/>
    <property type="match status" value="1"/>
</dbReference>
<keyword evidence="2" id="KW-0813">Transport</keyword>
<evidence type="ECO:0000256" key="3">
    <source>
        <dbReference type="ARBA" id="ARBA00022927"/>
    </source>
</evidence>
<dbReference type="AlphaFoldDB" id="A0A0S4JIB8"/>
<dbReference type="PANTHER" id="PTHR15837:SF0">
    <property type="entry name" value="RAN GUANINE NUCLEOTIDE RELEASE FACTOR"/>
    <property type="match status" value="1"/>
</dbReference>
<dbReference type="InterPro" id="IPR016123">
    <property type="entry name" value="Mog1/PsbP_a/b/a-sand"/>
</dbReference>
<dbReference type="OrthoDB" id="10255285at2759"/>
<comment type="similarity">
    <text evidence="1">Belongs to the MOG1 family.</text>
</comment>
<evidence type="ECO:0000256" key="2">
    <source>
        <dbReference type="ARBA" id="ARBA00022448"/>
    </source>
</evidence>
<dbReference type="Proteomes" id="UP000051952">
    <property type="component" value="Unassembled WGS sequence"/>
</dbReference>
<evidence type="ECO:0000313" key="4">
    <source>
        <dbReference type="EMBL" id="CUG88147.1"/>
    </source>
</evidence>
<gene>
    <name evidence="4" type="ORF">BSAL_13930</name>
</gene>
<organism evidence="4 5">
    <name type="scientific">Bodo saltans</name>
    <name type="common">Flagellated protozoan</name>
    <dbReference type="NCBI Taxonomy" id="75058"/>
    <lineage>
        <taxon>Eukaryota</taxon>
        <taxon>Discoba</taxon>
        <taxon>Euglenozoa</taxon>
        <taxon>Kinetoplastea</taxon>
        <taxon>Metakinetoplastina</taxon>
        <taxon>Eubodonida</taxon>
        <taxon>Bodonidae</taxon>
        <taxon>Bodo</taxon>
    </lineage>
</organism>
<proteinExistence type="inferred from homology"/>
<accession>A0A0S4JIB8</accession>
<dbReference type="PANTHER" id="PTHR15837">
    <property type="entry name" value="RAN GUANINE NUCLEOTIDE RELEASE FACTOR"/>
    <property type="match status" value="1"/>
</dbReference>
<dbReference type="GO" id="GO:0006606">
    <property type="term" value="P:protein import into nucleus"/>
    <property type="evidence" value="ECO:0007669"/>
    <property type="project" value="TreeGrafter"/>
</dbReference>
<dbReference type="GO" id="GO:0031267">
    <property type="term" value="F:small GTPase binding"/>
    <property type="evidence" value="ECO:0007669"/>
    <property type="project" value="TreeGrafter"/>
</dbReference>
<evidence type="ECO:0000313" key="5">
    <source>
        <dbReference type="Proteomes" id="UP000051952"/>
    </source>
</evidence>
<keyword evidence="3" id="KW-0653">Protein transport</keyword>
<dbReference type="Pfam" id="PF04603">
    <property type="entry name" value="Mog1"/>
    <property type="match status" value="1"/>
</dbReference>